<evidence type="ECO:0000313" key="3">
    <source>
        <dbReference type="EMBL" id="QCD99886.1"/>
    </source>
</evidence>
<feature type="compositionally biased region" description="Low complexity" evidence="1">
    <location>
        <begin position="8"/>
        <end position="23"/>
    </location>
</feature>
<dbReference type="Proteomes" id="UP000501690">
    <property type="component" value="Linkage Group LG7"/>
</dbReference>
<evidence type="ECO:0000256" key="1">
    <source>
        <dbReference type="SAM" id="MobiDB-lite"/>
    </source>
</evidence>
<feature type="region of interest" description="Disordered" evidence="1">
    <location>
        <begin position="1"/>
        <end position="27"/>
    </location>
</feature>
<protein>
    <submittedName>
        <fullName evidence="3">Uncharacterized protein</fullName>
    </submittedName>
</protein>
<gene>
    <name evidence="2" type="ORF">DEO72_LG7g1171</name>
    <name evidence="3" type="ORF">DEO72_LG7g1173</name>
</gene>
<evidence type="ECO:0000313" key="2">
    <source>
        <dbReference type="EMBL" id="QCD99884.1"/>
    </source>
</evidence>
<dbReference type="AlphaFoldDB" id="A0A4D6MIS2"/>
<dbReference type="EMBL" id="CP039351">
    <property type="protein sequence ID" value="QCD99884.1"/>
    <property type="molecule type" value="Genomic_DNA"/>
</dbReference>
<name>A0A4D6MIS2_VIGUN</name>
<reference evidence="3 4" key="1">
    <citation type="submission" date="2019-04" db="EMBL/GenBank/DDBJ databases">
        <title>An improved genome assembly and genetic linkage map for asparagus bean, Vigna unguiculata ssp. sesquipedialis.</title>
        <authorList>
            <person name="Xia Q."/>
            <person name="Zhang R."/>
            <person name="Dong Y."/>
        </authorList>
    </citation>
    <scope>NUCLEOTIDE SEQUENCE [LARGE SCALE GENOMIC DNA]</scope>
    <source>
        <tissue evidence="3">Leaf</tissue>
    </source>
</reference>
<organism evidence="3 4">
    <name type="scientific">Vigna unguiculata</name>
    <name type="common">Cowpea</name>
    <dbReference type="NCBI Taxonomy" id="3917"/>
    <lineage>
        <taxon>Eukaryota</taxon>
        <taxon>Viridiplantae</taxon>
        <taxon>Streptophyta</taxon>
        <taxon>Embryophyta</taxon>
        <taxon>Tracheophyta</taxon>
        <taxon>Spermatophyta</taxon>
        <taxon>Magnoliopsida</taxon>
        <taxon>eudicotyledons</taxon>
        <taxon>Gunneridae</taxon>
        <taxon>Pentapetalae</taxon>
        <taxon>rosids</taxon>
        <taxon>fabids</taxon>
        <taxon>Fabales</taxon>
        <taxon>Fabaceae</taxon>
        <taxon>Papilionoideae</taxon>
        <taxon>50 kb inversion clade</taxon>
        <taxon>NPAAA clade</taxon>
        <taxon>indigoferoid/millettioid clade</taxon>
        <taxon>Phaseoleae</taxon>
        <taxon>Vigna</taxon>
    </lineage>
</organism>
<accession>A0A4D6MIS2</accession>
<sequence>MPQPPHLRPTVTAPSSASSSAPATRRDNLLSVKASEALLGENSRDSTLKLLERFAQAEIPGFG</sequence>
<dbReference type="EMBL" id="CP039351">
    <property type="protein sequence ID" value="QCD99886.1"/>
    <property type="molecule type" value="Genomic_DNA"/>
</dbReference>
<evidence type="ECO:0000313" key="4">
    <source>
        <dbReference type="Proteomes" id="UP000501690"/>
    </source>
</evidence>
<keyword evidence="4" id="KW-1185">Reference proteome</keyword>
<proteinExistence type="predicted"/>